<dbReference type="InterPro" id="IPR046817">
    <property type="entry name" value="MmeI_N"/>
</dbReference>
<accession>A0A455U853</accession>
<dbReference type="Proteomes" id="UP000320231">
    <property type="component" value="Chromosome"/>
</dbReference>
<dbReference type="Pfam" id="PF20464">
    <property type="entry name" value="MmeI_N"/>
    <property type="match status" value="1"/>
</dbReference>
<evidence type="ECO:0000259" key="1">
    <source>
        <dbReference type="Pfam" id="PF20464"/>
    </source>
</evidence>
<dbReference type="EMBL" id="AP019514">
    <property type="protein sequence ID" value="BBI61707.1"/>
    <property type="molecule type" value="Genomic_DNA"/>
</dbReference>
<evidence type="ECO:0000313" key="4">
    <source>
        <dbReference type="Proteomes" id="UP000320231"/>
    </source>
</evidence>
<evidence type="ECO:0000313" key="3">
    <source>
        <dbReference type="EMBL" id="BBI61707.1"/>
    </source>
</evidence>
<feature type="domain" description="MmeI-like N-terminal" evidence="1">
    <location>
        <begin position="2"/>
        <end position="61"/>
    </location>
</feature>
<sequence>MKFRVHDLESTETEFSLSELPDRINDFGFIAGYEKRKFREQDPVNIKAADKLAKLHDGLLEIGYGGHDLEVYLVRILFCLFAEDTGIFSPRGAFYDFIDQRTSEDGSDLAARLNELLMS</sequence>
<dbReference type="AlphaFoldDB" id="A0A455U853"/>
<dbReference type="InterPro" id="IPR046819">
    <property type="entry name" value="MmeI_hel"/>
</dbReference>
<gene>
    <name evidence="3" type="ORF">HSBAA_30130</name>
</gene>
<dbReference type="Pfam" id="PF20465">
    <property type="entry name" value="MmeI_hel"/>
    <property type="match status" value="1"/>
</dbReference>
<name>A0A455U853_9GAMM</name>
<feature type="domain" description="MmeI-like helicase spacer" evidence="2">
    <location>
        <begin position="67"/>
        <end position="116"/>
    </location>
</feature>
<dbReference type="KEGG" id="hsr:HSBAA_30130"/>
<organism evidence="3 4">
    <name type="scientific">Vreelandella sulfidaeris</name>
    <dbReference type="NCBI Taxonomy" id="115553"/>
    <lineage>
        <taxon>Bacteria</taxon>
        <taxon>Pseudomonadati</taxon>
        <taxon>Pseudomonadota</taxon>
        <taxon>Gammaproteobacteria</taxon>
        <taxon>Oceanospirillales</taxon>
        <taxon>Halomonadaceae</taxon>
        <taxon>Vreelandella</taxon>
    </lineage>
</organism>
<protein>
    <submittedName>
        <fullName evidence="3">Uncharacterized protein</fullName>
    </submittedName>
</protein>
<reference evidence="3 4" key="1">
    <citation type="journal article" date="2019" name="Microbiol. Resour. Announc.">
        <title>Complete Genome Sequence of Halomonas sulfidaeris Strain Esulfide1 Isolated from a Metal Sulfide Rock at a Depth of 2,200 Meters, Obtained Using Nanopore Sequencing.</title>
        <authorList>
            <person name="Saito M."/>
            <person name="Nishigata A."/>
            <person name="Galipon J."/>
            <person name="Arakawa K."/>
        </authorList>
    </citation>
    <scope>NUCLEOTIDE SEQUENCE [LARGE SCALE GENOMIC DNA]</scope>
    <source>
        <strain evidence="3 4">ATCC BAA-803</strain>
    </source>
</reference>
<proteinExistence type="predicted"/>
<evidence type="ECO:0000259" key="2">
    <source>
        <dbReference type="Pfam" id="PF20465"/>
    </source>
</evidence>